<dbReference type="InterPro" id="IPR050763">
    <property type="entry name" value="ABC_transporter_ATP-binding"/>
</dbReference>
<evidence type="ECO:0000313" key="6">
    <source>
        <dbReference type="Proteomes" id="UP000076510"/>
    </source>
</evidence>
<evidence type="ECO:0000256" key="3">
    <source>
        <dbReference type="ARBA" id="ARBA00022741"/>
    </source>
</evidence>
<evidence type="ECO:0000256" key="2">
    <source>
        <dbReference type="ARBA" id="ARBA00022448"/>
    </source>
</evidence>
<dbReference type="GO" id="GO:0016887">
    <property type="term" value="F:ATP hydrolysis activity"/>
    <property type="evidence" value="ECO:0007669"/>
    <property type="project" value="InterPro"/>
</dbReference>
<dbReference type="OrthoDB" id="9776369at2"/>
<keyword evidence="3" id="KW-0547">Nucleotide-binding</keyword>
<accession>A0A0J5SCX8</accession>
<gene>
    <name evidence="5" type="ORF">AV649_16280</name>
</gene>
<comment type="similarity">
    <text evidence="1">Belongs to the ABC transporter superfamily.</text>
</comment>
<evidence type="ECO:0000256" key="1">
    <source>
        <dbReference type="ARBA" id="ARBA00005417"/>
    </source>
</evidence>
<sequence length="319" mass="35946">MGIIYEINDITKEYPSRNITANKGINLQIHEGEIIALLGPNGAGKSTLIKQMMGLIKPTSGSIRLFGEDIQENSAFITENVAYYAQDPHAITSLRVWESVYFSCRLKGLTKSTSLEETDRLLKLIGLEAFRKDYIKNLSGGQKRLISVALTLTGDPSVMIFDEPTNELDPVKRKKVWDIITEKNREGATIILVTHNVLEAEQVVDRVAIINEGRLVALDGIKQLKHRIDQRMRLDLSASDQAVANQLYTLMLERDPERVTDHKIRFLIQKEDVVNVVKKLMGLGERFDFDFSLVPPTLEDVYLRLEGGEPQRDSIGLKA</sequence>
<keyword evidence="4" id="KW-0067">ATP-binding</keyword>
<dbReference type="PATRIC" id="fig|189381.10.peg.975"/>
<dbReference type="GO" id="GO:0005524">
    <property type="term" value="F:ATP binding"/>
    <property type="evidence" value="ECO:0007669"/>
    <property type="project" value="UniProtKB-KW"/>
</dbReference>
<dbReference type="RefSeq" id="WP_048005380.1">
    <property type="nucleotide sequence ID" value="NZ_CP047095.1"/>
</dbReference>
<dbReference type="InterPro" id="IPR027417">
    <property type="entry name" value="P-loop_NTPase"/>
</dbReference>
<name>A0A0J5SCX8_9BACI</name>
<evidence type="ECO:0000256" key="4">
    <source>
        <dbReference type="ARBA" id="ARBA00022840"/>
    </source>
</evidence>
<dbReference type="InterPro" id="IPR003439">
    <property type="entry name" value="ABC_transporter-like_ATP-bd"/>
</dbReference>
<evidence type="ECO:0000313" key="5">
    <source>
        <dbReference type="EMBL" id="KZE50928.1"/>
    </source>
</evidence>
<dbReference type="Pfam" id="PF00005">
    <property type="entry name" value="ABC_tran"/>
    <property type="match status" value="1"/>
</dbReference>
<dbReference type="SUPFAM" id="SSF52540">
    <property type="entry name" value="P-loop containing nucleoside triphosphate hydrolases"/>
    <property type="match status" value="1"/>
</dbReference>
<protein>
    <submittedName>
        <fullName evidence="5">Uncharacterized protein</fullName>
    </submittedName>
</protein>
<dbReference type="PANTHER" id="PTHR42711">
    <property type="entry name" value="ABC TRANSPORTER ATP-BINDING PROTEIN"/>
    <property type="match status" value="1"/>
</dbReference>
<organism evidence="5 6">
    <name type="scientific">Rossellomorea marisflavi</name>
    <dbReference type="NCBI Taxonomy" id="189381"/>
    <lineage>
        <taxon>Bacteria</taxon>
        <taxon>Bacillati</taxon>
        <taxon>Bacillota</taxon>
        <taxon>Bacilli</taxon>
        <taxon>Bacillales</taxon>
        <taxon>Bacillaceae</taxon>
        <taxon>Rossellomorea</taxon>
    </lineage>
</organism>
<proteinExistence type="inferred from homology"/>
<keyword evidence="2" id="KW-0813">Transport</keyword>
<reference evidence="6" key="1">
    <citation type="submission" date="2016-01" db="EMBL/GenBank/DDBJ databases">
        <title>Whole genome sequencing of Bhargavaea cecembensis T14.</title>
        <authorList>
            <person name="Hong K.W."/>
        </authorList>
    </citation>
    <scope>NUCLEOTIDE SEQUENCE [LARGE SCALE GENOMIC DNA]</scope>
    <source>
        <strain evidence="6">M19</strain>
    </source>
</reference>
<dbReference type="PROSITE" id="PS50893">
    <property type="entry name" value="ABC_TRANSPORTER_2"/>
    <property type="match status" value="1"/>
</dbReference>
<dbReference type="Proteomes" id="UP000076510">
    <property type="component" value="Unassembled WGS sequence"/>
</dbReference>
<dbReference type="EMBL" id="LQQY01000009">
    <property type="protein sequence ID" value="KZE50928.1"/>
    <property type="molecule type" value="Genomic_DNA"/>
</dbReference>
<dbReference type="Gene3D" id="3.40.50.300">
    <property type="entry name" value="P-loop containing nucleotide triphosphate hydrolases"/>
    <property type="match status" value="1"/>
</dbReference>
<dbReference type="PROSITE" id="PS00211">
    <property type="entry name" value="ABC_TRANSPORTER_1"/>
    <property type="match status" value="1"/>
</dbReference>
<dbReference type="SMART" id="SM00382">
    <property type="entry name" value="AAA"/>
    <property type="match status" value="1"/>
</dbReference>
<dbReference type="AlphaFoldDB" id="A0A0J5SCX8"/>
<dbReference type="PANTHER" id="PTHR42711:SF5">
    <property type="entry name" value="ABC TRANSPORTER ATP-BINDING PROTEIN NATA"/>
    <property type="match status" value="1"/>
</dbReference>
<dbReference type="InterPro" id="IPR017871">
    <property type="entry name" value="ABC_transporter-like_CS"/>
</dbReference>
<comment type="caution">
    <text evidence="5">The sequence shown here is derived from an EMBL/GenBank/DDBJ whole genome shotgun (WGS) entry which is preliminary data.</text>
</comment>
<dbReference type="InterPro" id="IPR003593">
    <property type="entry name" value="AAA+_ATPase"/>
</dbReference>